<accession>A0ABS4JV10</accession>
<proteinExistence type="predicted"/>
<organism evidence="1 2">
    <name type="scientific">Symbiobacterium terraclitae</name>
    <dbReference type="NCBI Taxonomy" id="557451"/>
    <lineage>
        <taxon>Bacteria</taxon>
        <taxon>Bacillati</taxon>
        <taxon>Bacillota</taxon>
        <taxon>Clostridia</taxon>
        <taxon>Eubacteriales</taxon>
        <taxon>Symbiobacteriaceae</taxon>
        <taxon>Symbiobacterium</taxon>
    </lineage>
</organism>
<dbReference type="InterPro" id="IPR024078">
    <property type="entry name" value="LmbE-like_dom_sf"/>
</dbReference>
<dbReference type="InterPro" id="IPR003737">
    <property type="entry name" value="GlcNAc_PI_deacetylase-related"/>
</dbReference>
<dbReference type="SUPFAM" id="SSF102588">
    <property type="entry name" value="LmbE-like"/>
    <property type="match status" value="1"/>
</dbReference>
<protein>
    <submittedName>
        <fullName evidence="1">Bacillithiol biosynthesis deacetylase BshB2</fullName>
    </submittedName>
</protein>
<dbReference type="EMBL" id="JAGGLG010000027">
    <property type="protein sequence ID" value="MBP2019375.1"/>
    <property type="molecule type" value="Genomic_DNA"/>
</dbReference>
<dbReference type="Pfam" id="PF02585">
    <property type="entry name" value="PIG-L"/>
    <property type="match status" value="1"/>
</dbReference>
<comment type="caution">
    <text evidence="1">The sequence shown here is derived from an EMBL/GenBank/DDBJ whole genome shotgun (WGS) entry which is preliminary data.</text>
</comment>
<evidence type="ECO:0000313" key="2">
    <source>
        <dbReference type="Proteomes" id="UP001519289"/>
    </source>
</evidence>
<gene>
    <name evidence="1" type="ORF">J2Z79_002814</name>
</gene>
<sequence length="219" mass="24955">MKEHVLVIMPHPDDETFAVGGTIALYAQRGVPVTYVCGTKGEMGRNMGRPPFATRESLPQLREQELREACRILGITDLRFLGLRDKTVEFVDQDELAARLRDIILEIRPSLIITYHPDYSVHPDHMALGRATVRAVAQLPPEERPPVHTRAFGKASAVLGEPDLVVDTAPVWETKLAAIRAHRSQSQLMLSRAEGDPEQAERMRRDRQLERFWIWRFDD</sequence>
<name>A0ABS4JV10_9FIRM</name>
<dbReference type="PANTHER" id="PTHR12993:SF27">
    <property type="entry name" value="N-ACETYL-ALPHA-D-GLUCOSAMINYL L-MALATE DEACETYLASE 2-RELATED"/>
    <property type="match status" value="1"/>
</dbReference>
<dbReference type="Proteomes" id="UP001519289">
    <property type="component" value="Unassembled WGS sequence"/>
</dbReference>
<dbReference type="InterPro" id="IPR023841">
    <property type="entry name" value="BshB2"/>
</dbReference>
<dbReference type="RefSeq" id="WP_209467487.1">
    <property type="nucleotide sequence ID" value="NZ_JAGGLG010000027.1"/>
</dbReference>
<dbReference type="Gene3D" id="3.40.50.10320">
    <property type="entry name" value="LmbE-like"/>
    <property type="match status" value="1"/>
</dbReference>
<dbReference type="PANTHER" id="PTHR12993">
    <property type="entry name" value="N-ACETYLGLUCOSAMINYL-PHOSPHATIDYLINOSITOL DE-N-ACETYLASE-RELATED"/>
    <property type="match status" value="1"/>
</dbReference>
<keyword evidence="2" id="KW-1185">Reference proteome</keyword>
<reference evidence="1 2" key="1">
    <citation type="submission" date="2021-03" db="EMBL/GenBank/DDBJ databases">
        <title>Genomic Encyclopedia of Type Strains, Phase IV (KMG-IV): sequencing the most valuable type-strain genomes for metagenomic binning, comparative biology and taxonomic classification.</title>
        <authorList>
            <person name="Goeker M."/>
        </authorList>
    </citation>
    <scope>NUCLEOTIDE SEQUENCE [LARGE SCALE GENOMIC DNA]</scope>
    <source>
        <strain evidence="1 2">DSM 27138</strain>
    </source>
</reference>
<dbReference type="NCBIfam" id="TIGR04000">
    <property type="entry name" value="thiol_BshB2"/>
    <property type="match status" value="1"/>
</dbReference>
<evidence type="ECO:0000313" key="1">
    <source>
        <dbReference type="EMBL" id="MBP2019375.1"/>
    </source>
</evidence>